<dbReference type="NCBIfam" id="NF040941">
    <property type="entry name" value="GGGWT_bact"/>
    <property type="match status" value="1"/>
</dbReference>
<keyword evidence="3" id="KW-0732">Signal</keyword>
<feature type="chain" id="PRO_5046140357" description="Fibrinogen C-terminal domain-containing protein" evidence="3">
    <location>
        <begin position="21"/>
        <end position="301"/>
    </location>
</feature>
<name>A0ABN8N8M2_9CNID</name>
<evidence type="ECO:0000313" key="6">
    <source>
        <dbReference type="Proteomes" id="UP001159405"/>
    </source>
</evidence>
<keyword evidence="1" id="KW-1015">Disulfide bond</keyword>
<keyword evidence="6" id="KW-1185">Reference proteome</keyword>
<dbReference type="PROSITE" id="PS51406">
    <property type="entry name" value="FIBRINOGEN_C_2"/>
    <property type="match status" value="1"/>
</dbReference>
<sequence>MVFRFLLSILSLLSVAKSNATPNNSTVRRADADSKCHSYNTNYNYNYYNSPLNTGSNKKMEALLHRVLNELSEMREEIKFFKGNKTIAVYKTCAELYKAGKRNSGVHTINPDNTGAFDVYCDQKTAGGGWTVFQKRLDGSVDFYRGWDDYKRGFGNLNGEFWLGLDKIHRLTKERSRLHVDLEETTGKTAYAEYDFFGVASERSKYKLSLGTYSGTAGDSLSYHRGMAFTTKDRDNDPDSSNCATMYKGAWWFKNCLFSDLNGLYLHGQHSNAWEGVNWYHWKGSKYSAKRAELKIKPVDT</sequence>
<dbReference type="CDD" id="cd00087">
    <property type="entry name" value="FReD"/>
    <property type="match status" value="1"/>
</dbReference>
<dbReference type="InterPro" id="IPR020837">
    <property type="entry name" value="Fibrinogen_CS"/>
</dbReference>
<evidence type="ECO:0000313" key="5">
    <source>
        <dbReference type="EMBL" id="CAH3044832.1"/>
    </source>
</evidence>
<dbReference type="Gene3D" id="3.90.215.10">
    <property type="entry name" value="Gamma Fibrinogen, chain A, domain 1"/>
    <property type="match status" value="1"/>
</dbReference>
<dbReference type="SUPFAM" id="SSF56496">
    <property type="entry name" value="Fibrinogen C-terminal domain-like"/>
    <property type="match status" value="1"/>
</dbReference>
<dbReference type="PROSITE" id="PS00514">
    <property type="entry name" value="FIBRINOGEN_C_1"/>
    <property type="match status" value="1"/>
</dbReference>
<evidence type="ECO:0000256" key="2">
    <source>
        <dbReference type="SAM" id="Coils"/>
    </source>
</evidence>
<evidence type="ECO:0000259" key="4">
    <source>
        <dbReference type="PROSITE" id="PS51406"/>
    </source>
</evidence>
<dbReference type="PANTHER" id="PTHR19143:SF458">
    <property type="entry name" value="FIBRINOGEN C-TERMINAL DOMAIN-CONTAINING PROTEIN-RELATED"/>
    <property type="match status" value="1"/>
</dbReference>
<dbReference type="InterPro" id="IPR002181">
    <property type="entry name" value="Fibrinogen_a/b/g_C_dom"/>
</dbReference>
<gene>
    <name evidence="5" type="ORF">PLOB_00004487</name>
</gene>
<accession>A0ABN8N8M2</accession>
<reference evidence="5 6" key="1">
    <citation type="submission" date="2022-05" db="EMBL/GenBank/DDBJ databases">
        <authorList>
            <consortium name="Genoscope - CEA"/>
            <person name="William W."/>
        </authorList>
    </citation>
    <scope>NUCLEOTIDE SEQUENCE [LARGE SCALE GENOMIC DNA]</scope>
</reference>
<feature type="coiled-coil region" evidence="2">
    <location>
        <begin position="57"/>
        <end position="84"/>
    </location>
</feature>
<dbReference type="EMBL" id="CALNXK010000012">
    <property type="protein sequence ID" value="CAH3044832.1"/>
    <property type="molecule type" value="Genomic_DNA"/>
</dbReference>
<organism evidence="5 6">
    <name type="scientific">Porites lobata</name>
    <dbReference type="NCBI Taxonomy" id="104759"/>
    <lineage>
        <taxon>Eukaryota</taxon>
        <taxon>Metazoa</taxon>
        <taxon>Cnidaria</taxon>
        <taxon>Anthozoa</taxon>
        <taxon>Hexacorallia</taxon>
        <taxon>Scleractinia</taxon>
        <taxon>Fungiina</taxon>
        <taxon>Poritidae</taxon>
        <taxon>Porites</taxon>
    </lineage>
</organism>
<dbReference type="Pfam" id="PF00147">
    <property type="entry name" value="Fibrinogen_C"/>
    <property type="match status" value="1"/>
</dbReference>
<dbReference type="InterPro" id="IPR036056">
    <property type="entry name" value="Fibrinogen-like_C"/>
</dbReference>
<dbReference type="SMART" id="SM00186">
    <property type="entry name" value="FBG"/>
    <property type="match status" value="1"/>
</dbReference>
<evidence type="ECO:0000256" key="3">
    <source>
        <dbReference type="SAM" id="SignalP"/>
    </source>
</evidence>
<dbReference type="Proteomes" id="UP001159405">
    <property type="component" value="Unassembled WGS sequence"/>
</dbReference>
<feature type="domain" description="Fibrinogen C-terminal" evidence="4">
    <location>
        <begin position="84"/>
        <end position="300"/>
    </location>
</feature>
<dbReference type="PANTHER" id="PTHR19143">
    <property type="entry name" value="FIBRINOGEN/TENASCIN/ANGIOPOEITIN"/>
    <property type="match status" value="1"/>
</dbReference>
<comment type="caution">
    <text evidence="5">The sequence shown here is derived from an EMBL/GenBank/DDBJ whole genome shotgun (WGS) entry which is preliminary data.</text>
</comment>
<feature type="signal peptide" evidence="3">
    <location>
        <begin position="1"/>
        <end position="20"/>
    </location>
</feature>
<evidence type="ECO:0000256" key="1">
    <source>
        <dbReference type="ARBA" id="ARBA00023157"/>
    </source>
</evidence>
<proteinExistence type="predicted"/>
<dbReference type="InterPro" id="IPR050373">
    <property type="entry name" value="Fibrinogen_C-term_domain"/>
</dbReference>
<dbReference type="InterPro" id="IPR014716">
    <property type="entry name" value="Fibrinogen_a/b/g_C_1"/>
</dbReference>
<keyword evidence="2" id="KW-0175">Coiled coil</keyword>
<protein>
    <recommendedName>
        <fullName evidence="4">Fibrinogen C-terminal domain-containing protein</fullName>
    </recommendedName>
</protein>